<organism evidence="1">
    <name type="scientific">mine drainage metagenome</name>
    <dbReference type="NCBI Taxonomy" id="410659"/>
    <lineage>
        <taxon>unclassified sequences</taxon>
        <taxon>metagenomes</taxon>
        <taxon>ecological metagenomes</taxon>
    </lineage>
</organism>
<comment type="caution">
    <text evidence="1">The sequence shown here is derived from an EMBL/GenBank/DDBJ whole genome shotgun (WGS) entry which is preliminary data.</text>
</comment>
<evidence type="ECO:0000313" key="1">
    <source>
        <dbReference type="EMBL" id="CBH99727.1"/>
    </source>
</evidence>
<dbReference type="NCBIfam" id="NF041064">
    <property type="entry name" value="DpdG"/>
    <property type="match status" value="1"/>
</dbReference>
<reference evidence="1" key="1">
    <citation type="submission" date="2009-10" db="EMBL/GenBank/DDBJ databases">
        <title>Diversity of trophic interactions inside an arsenic-rich microbial ecosystem.</title>
        <authorList>
            <person name="Bertin P.N."/>
            <person name="Heinrich-Salmeron A."/>
            <person name="Pelletier E."/>
            <person name="Goulhen-Chollet F."/>
            <person name="Arsene-Ploetze F."/>
            <person name="Gallien S."/>
            <person name="Calteau A."/>
            <person name="Vallenet D."/>
            <person name="Casiot C."/>
            <person name="Chane-Woon-Ming B."/>
            <person name="Giloteaux L."/>
            <person name="Barakat M."/>
            <person name="Bonnefoy V."/>
            <person name="Bruneel O."/>
            <person name="Chandler M."/>
            <person name="Cleiss J."/>
            <person name="Duran R."/>
            <person name="Elbaz-Poulichet F."/>
            <person name="Fonknechten N."/>
            <person name="Lauga B."/>
            <person name="Mornico D."/>
            <person name="Ortet P."/>
            <person name="Schaeffer C."/>
            <person name="Siguier P."/>
            <person name="Alexander Thil Smith A."/>
            <person name="Van Dorsselaer A."/>
            <person name="Weissenbach J."/>
            <person name="Medigue C."/>
            <person name="Le Paslier D."/>
        </authorList>
    </citation>
    <scope>NUCLEOTIDE SEQUENCE</scope>
</reference>
<dbReference type="InterPro" id="IPR049812">
    <property type="entry name" value="DpdG-like"/>
</dbReference>
<gene>
    <name evidence="1" type="ORF">CARN3_0673</name>
</gene>
<sequence length="297" mass="32161">MSILNRPSDGLLSVLIALRSGLLAYGPQPETELLELVAPASVVADGKSDMAKKTLTRWKQLGFFLETRGSVDLSPSITSIAADDTDGLRAAILRLVLAPENNPRLQAGDGEDDEKSMASDCSRALAWVLAQEPYSFPLVYAGVELLQSRQEVSPRVFANDTRWQGLVEWAVFLGAGFTSTRSGLTLCPAFAVRTFLDEVFQKATELPQAEFFLRLAEALPIVDGGQYRMIMEAQTGRPWRSQRPSEVSPSLSAALQALEAAGTLRLEMRSDAPTRTMLGRGGAEAHGITHIVRTGTA</sequence>
<dbReference type="AlphaFoldDB" id="E6PXR8"/>
<name>E6PXR8_9ZZZZ</name>
<accession>E6PXR8</accession>
<proteinExistence type="predicted"/>
<protein>
    <submittedName>
        <fullName evidence="1">Uncharacterized protein</fullName>
    </submittedName>
</protein>
<dbReference type="EMBL" id="CABN01000046">
    <property type="protein sequence ID" value="CBH99727.1"/>
    <property type="molecule type" value="Genomic_DNA"/>
</dbReference>